<dbReference type="AlphaFoldDB" id="A0AAV9ZDP2"/>
<dbReference type="InterPro" id="IPR016084">
    <property type="entry name" value="Haem_Oase-like_multi-hlx"/>
</dbReference>
<dbReference type="Proteomes" id="UP001362999">
    <property type="component" value="Unassembled WGS sequence"/>
</dbReference>
<name>A0AAV9ZDP2_9AGAR</name>
<dbReference type="EMBL" id="JAWWNJ010000161">
    <property type="protein sequence ID" value="KAK6978147.1"/>
    <property type="molecule type" value="Genomic_DNA"/>
</dbReference>
<gene>
    <name evidence="1" type="ORF">R3P38DRAFT_3376858</name>
</gene>
<evidence type="ECO:0000313" key="1">
    <source>
        <dbReference type="EMBL" id="KAK6978147.1"/>
    </source>
</evidence>
<comment type="caution">
    <text evidence="1">The sequence shown here is derived from an EMBL/GenBank/DDBJ whole genome shotgun (WGS) entry which is preliminary data.</text>
</comment>
<organism evidence="1 2">
    <name type="scientific">Favolaschia claudopus</name>
    <dbReference type="NCBI Taxonomy" id="2862362"/>
    <lineage>
        <taxon>Eukaryota</taxon>
        <taxon>Fungi</taxon>
        <taxon>Dikarya</taxon>
        <taxon>Basidiomycota</taxon>
        <taxon>Agaricomycotina</taxon>
        <taxon>Agaricomycetes</taxon>
        <taxon>Agaricomycetidae</taxon>
        <taxon>Agaricales</taxon>
        <taxon>Marasmiineae</taxon>
        <taxon>Mycenaceae</taxon>
        <taxon>Favolaschia</taxon>
    </lineage>
</organism>
<sequence length="336" mass="38296">MLPDLLHHIDPINKIPDFEDFPPFRGLDLKTPNLIDVLIEDFSSSGQDYLWRMFIDSIFCRAMAFSRNRVEPSFREYATQGWVFSWEFLRYIALQAAIAPDIPTVAEQALRVAEQNLAVRNRKVLISDYLDVPGPTLYKAKPHATVSSYIAFLKEEVCRPDQSEKGDTFFDMHVLAIPSIVGHHLIAKKLLKMSAVGRRPLNKAFKKIYIETHISNVCTNHLYSYFERNSSKYVTAHPIRLATWTRVFRTALELEIKLFMTYPFPPILFEMLCDFANESECTHPLCPRHTALTDVTMDSVTGDLGALGGRRTSGLKFKDIVSSDLSERLTTSLSLA</sequence>
<evidence type="ECO:0000313" key="2">
    <source>
        <dbReference type="Proteomes" id="UP001362999"/>
    </source>
</evidence>
<dbReference type="Gene3D" id="1.20.910.10">
    <property type="entry name" value="Heme oxygenase-like"/>
    <property type="match status" value="1"/>
</dbReference>
<reference evidence="1 2" key="1">
    <citation type="journal article" date="2024" name="J Genomics">
        <title>Draft genome sequencing and assembly of Favolaschia claudopus CIRM-BRFM 2984 isolated from oak limbs.</title>
        <authorList>
            <person name="Navarro D."/>
            <person name="Drula E."/>
            <person name="Chaduli D."/>
            <person name="Cazenave R."/>
            <person name="Ahrendt S."/>
            <person name="Wang J."/>
            <person name="Lipzen A."/>
            <person name="Daum C."/>
            <person name="Barry K."/>
            <person name="Grigoriev I.V."/>
            <person name="Favel A."/>
            <person name="Rosso M.N."/>
            <person name="Martin F."/>
        </authorList>
    </citation>
    <scope>NUCLEOTIDE SEQUENCE [LARGE SCALE GENOMIC DNA]</scope>
    <source>
        <strain evidence="1 2">CIRM-BRFM 2984</strain>
    </source>
</reference>
<protein>
    <submittedName>
        <fullName evidence="1">Uncharacterized protein</fullName>
    </submittedName>
</protein>
<proteinExistence type="predicted"/>
<accession>A0AAV9ZDP2</accession>
<dbReference type="SUPFAM" id="SSF48613">
    <property type="entry name" value="Heme oxygenase-like"/>
    <property type="match status" value="1"/>
</dbReference>
<keyword evidence="2" id="KW-1185">Reference proteome</keyword>